<sequence length="53" mass="5970">MSRSANRLDEIHSQTSKYVNNSLDTMTSMDGKVGAITYRMGEVDDNLNYLLGR</sequence>
<evidence type="ECO:0000313" key="2">
    <source>
        <dbReference type="Proteomes" id="UP000708208"/>
    </source>
</evidence>
<gene>
    <name evidence="1" type="ORF">AFUS01_LOCUS12520</name>
</gene>
<dbReference type="AlphaFoldDB" id="A0A8J2JRB9"/>
<dbReference type="PANTHER" id="PTHR39960">
    <property type="entry name" value="LD34147P"/>
    <property type="match status" value="1"/>
</dbReference>
<dbReference type="Proteomes" id="UP000708208">
    <property type="component" value="Unassembled WGS sequence"/>
</dbReference>
<protein>
    <submittedName>
        <fullName evidence="1">Uncharacterized protein</fullName>
    </submittedName>
</protein>
<dbReference type="EMBL" id="CAJVCH010098994">
    <property type="protein sequence ID" value="CAG7723432.1"/>
    <property type="molecule type" value="Genomic_DNA"/>
</dbReference>
<dbReference type="OrthoDB" id="8190635at2759"/>
<dbReference type="PANTHER" id="PTHR39960:SF1">
    <property type="entry name" value="LD34147P"/>
    <property type="match status" value="1"/>
</dbReference>
<proteinExistence type="predicted"/>
<dbReference type="GO" id="GO:0005886">
    <property type="term" value="C:plasma membrane"/>
    <property type="evidence" value="ECO:0007669"/>
    <property type="project" value="TreeGrafter"/>
</dbReference>
<accession>A0A8J2JRB9</accession>
<name>A0A8J2JRB9_9HEXA</name>
<evidence type="ECO:0000313" key="1">
    <source>
        <dbReference type="EMBL" id="CAG7723432.1"/>
    </source>
</evidence>
<organism evidence="1 2">
    <name type="scientific">Allacma fusca</name>
    <dbReference type="NCBI Taxonomy" id="39272"/>
    <lineage>
        <taxon>Eukaryota</taxon>
        <taxon>Metazoa</taxon>
        <taxon>Ecdysozoa</taxon>
        <taxon>Arthropoda</taxon>
        <taxon>Hexapoda</taxon>
        <taxon>Collembola</taxon>
        <taxon>Symphypleona</taxon>
        <taxon>Sminthuridae</taxon>
        <taxon>Allacma</taxon>
    </lineage>
</organism>
<comment type="caution">
    <text evidence="1">The sequence shown here is derived from an EMBL/GenBank/DDBJ whole genome shotgun (WGS) entry which is preliminary data.</text>
</comment>
<reference evidence="1" key="1">
    <citation type="submission" date="2021-06" db="EMBL/GenBank/DDBJ databases">
        <authorList>
            <person name="Hodson N. C."/>
            <person name="Mongue J. A."/>
            <person name="Jaron S. K."/>
        </authorList>
    </citation>
    <scope>NUCLEOTIDE SEQUENCE</scope>
</reference>
<keyword evidence="2" id="KW-1185">Reference proteome</keyword>
<feature type="non-terminal residue" evidence="1">
    <location>
        <position position="53"/>
    </location>
</feature>